<evidence type="ECO:0000313" key="3">
    <source>
        <dbReference type="Proteomes" id="UP000245362"/>
    </source>
</evidence>
<protein>
    <recommendedName>
        <fullName evidence="4">Holin</fullName>
    </recommendedName>
</protein>
<keyword evidence="1" id="KW-1133">Transmembrane helix</keyword>
<feature type="transmembrane region" description="Helical" evidence="1">
    <location>
        <begin position="30"/>
        <end position="48"/>
    </location>
</feature>
<feature type="transmembrane region" description="Helical" evidence="1">
    <location>
        <begin position="7"/>
        <end position="24"/>
    </location>
</feature>
<dbReference type="AlphaFoldDB" id="A0A2U3BDG6"/>
<keyword evidence="3" id="KW-1185">Reference proteome</keyword>
<sequence length="68" mass="7866">MRDMLDKFTAYIVYLISGCGAFLSALSIEWWQFISSLILGIAMLVINYRHKKEIERIARDKGVNIDEV</sequence>
<gene>
    <name evidence="2" type="ORF">DI392_00785</name>
</gene>
<dbReference type="EMBL" id="QFWT01000001">
    <property type="protein sequence ID" value="PWI34849.1"/>
    <property type="molecule type" value="Genomic_DNA"/>
</dbReference>
<evidence type="ECO:0000256" key="1">
    <source>
        <dbReference type="SAM" id="Phobius"/>
    </source>
</evidence>
<dbReference type="RefSeq" id="WP_109318003.1">
    <property type="nucleotide sequence ID" value="NZ_QFWT01000001.1"/>
</dbReference>
<accession>A0A2U3BDG6</accession>
<keyword evidence="1" id="KW-0472">Membrane</keyword>
<name>A0A2U3BDG6_9VIBR</name>
<dbReference type="OrthoDB" id="5820234at2"/>
<evidence type="ECO:0000313" key="2">
    <source>
        <dbReference type="EMBL" id="PWI34849.1"/>
    </source>
</evidence>
<reference evidence="2 3" key="1">
    <citation type="submission" date="2018-05" db="EMBL/GenBank/DDBJ databases">
        <title>Vibrio limimaris sp. nov., isolated from marine sediment.</title>
        <authorList>
            <person name="Li C.-M."/>
        </authorList>
    </citation>
    <scope>NUCLEOTIDE SEQUENCE [LARGE SCALE GENOMIC DNA]</scope>
    <source>
        <strain evidence="2 3">E4404</strain>
    </source>
</reference>
<organism evidence="2 3">
    <name type="scientific">Vibrio albus</name>
    <dbReference type="NCBI Taxonomy" id="2200953"/>
    <lineage>
        <taxon>Bacteria</taxon>
        <taxon>Pseudomonadati</taxon>
        <taxon>Pseudomonadota</taxon>
        <taxon>Gammaproteobacteria</taxon>
        <taxon>Vibrionales</taxon>
        <taxon>Vibrionaceae</taxon>
        <taxon>Vibrio</taxon>
    </lineage>
</organism>
<dbReference type="PROSITE" id="PS51257">
    <property type="entry name" value="PROKAR_LIPOPROTEIN"/>
    <property type="match status" value="1"/>
</dbReference>
<keyword evidence="1" id="KW-0812">Transmembrane</keyword>
<comment type="caution">
    <text evidence="2">The sequence shown here is derived from an EMBL/GenBank/DDBJ whole genome shotgun (WGS) entry which is preliminary data.</text>
</comment>
<proteinExistence type="predicted"/>
<dbReference type="Proteomes" id="UP000245362">
    <property type="component" value="Unassembled WGS sequence"/>
</dbReference>
<evidence type="ECO:0008006" key="4">
    <source>
        <dbReference type="Google" id="ProtNLM"/>
    </source>
</evidence>